<evidence type="ECO:0000256" key="1">
    <source>
        <dbReference type="ARBA" id="ARBA00007447"/>
    </source>
</evidence>
<dbReference type="AlphaFoldDB" id="A0A6V7QD97"/>
<sequence length="426" mass="45755">MAQIVLLKVHLILLFATLTSSTFTGVRLELTHVDSDKGGLTRSELLQRAAGRDQLRRRSLLVEKLSSTDITAPVTFASVSYYITLTIGTPPLPTTLFVDTGSDLIWTQCVSCTECVPQSTPLYDPSKSSTFAKLSCNGTLCRALPNFSCSPDCKYSYTYGDGGSTQGFLATETFGFGPTNPVSLPSIGFGCGVVNIGPVDNASGIIGLSRGPLSLVTQLGLEKFSYCFTSYGKFTPTPLLLGSSAHLTGSGIQNVTLVKNPSIIPFSTFYYLPLQGITVGGTLLSIPKTAFQLQPDGTGGLIIDSGSTLTSLIDVAYQAVKRAFVSQVQLPVVLNGPLDLCFLVPPSVRNIFVPTLIFHFDGADLPLPLENYISLDRQRGLLCLVMGSAKGYRYSEITSSKICTYFTIWLTACYRSNRLSAICSKV</sequence>
<evidence type="ECO:0000256" key="3">
    <source>
        <dbReference type="ARBA" id="ARBA00022750"/>
    </source>
</evidence>
<dbReference type="PANTHER" id="PTHR47967">
    <property type="entry name" value="OS07G0603500 PROTEIN-RELATED"/>
    <property type="match status" value="1"/>
</dbReference>
<keyword evidence="3" id="KW-0064">Aspartyl protease</keyword>
<evidence type="ECO:0000259" key="7">
    <source>
        <dbReference type="PROSITE" id="PS51767"/>
    </source>
</evidence>
<keyword evidence="6" id="KW-0732">Signal</keyword>
<dbReference type="SUPFAM" id="SSF50630">
    <property type="entry name" value="Acid proteases"/>
    <property type="match status" value="1"/>
</dbReference>
<dbReference type="InterPro" id="IPR032861">
    <property type="entry name" value="TAXi_N"/>
</dbReference>
<organism evidence="8">
    <name type="scientific">Ananas comosus var. bracteatus</name>
    <name type="common">red pineapple</name>
    <dbReference type="NCBI Taxonomy" id="296719"/>
    <lineage>
        <taxon>Eukaryota</taxon>
        <taxon>Viridiplantae</taxon>
        <taxon>Streptophyta</taxon>
        <taxon>Embryophyta</taxon>
        <taxon>Tracheophyta</taxon>
        <taxon>Spermatophyta</taxon>
        <taxon>Magnoliopsida</taxon>
        <taxon>Liliopsida</taxon>
        <taxon>Poales</taxon>
        <taxon>Bromeliaceae</taxon>
        <taxon>Bromelioideae</taxon>
        <taxon>Ananas</taxon>
    </lineage>
</organism>
<dbReference type="Pfam" id="PF14543">
    <property type="entry name" value="TAXi_N"/>
    <property type="match status" value="1"/>
</dbReference>
<dbReference type="InterPro" id="IPR032799">
    <property type="entry name" value="TAXi_C"/>
</dbReference>
<dbReference type="InterPro" id="IPR051708">
    <property type="entry name" value="Plant_Aspart_Prot_A1"/>
</dbReference>
<evidence type="ECO:0000256" key="2">
    <source>
        <dbReference type="ARBA" id="ARBA00022670"/>
    </source>
</evidence>
<dbReference type="GO" id="GO:0006508">
    <property type="term" value="P:proteolysis"/>
    <property type="evidence" value="ECO:0007669"/>
    <property type="project" value="UniProtKB-KW"/>
</dbReference>
<dbReference type="InterPro" id="IPR033121">
    <property type="entry name" value="PEPTIDASE_A1"/>
</dbReference>
<comment type="similarity">
    <text evidence="1">Belongs to the peptidase A1 family.</text>
</comment>
<keyword evidence="4" id="KW-0378">Hydrolase</keyword>
<dbReference type="PANTHER" id="PTHR47967:SF23">
    <property type="entry name" value="OS04G0448300 PROTEIN"/>
    <property type="match status" value="1"/>
</dbReference>
<evidence type="ECO:0000256" key="5">
    <source>
        <dbReference type="ARBA" id="ARBA00023180"/>
    </source>
</evidence>
<evidence type="ECO:0000313" key="8">
    <source>
        <dbReference type="EMBL" id="CAD1841113.1"/>
    </source>
</evidence>
<gene>
    <name evidence="8" type="ORF">CB5_LOCUS24324</name>
</gene>
<protein>
    <recommendedName>
        <fullName evidence="7">Peptidase A1 domain-containing protein</fullName>
    </recommendedName>
</protein>
<dbReference type="Pfam" id="PF14541">
    <property type="entry name" value="TAXi_C"/>
    <property type="match status" value="1"/>
</dbReference>
<dbReference type="GO" id="GO:0004190">
    <property type="term" value="F:aspartic-type endopeptidase activity"/>
    <property type="evidence" value="ECO:0007669"/>
    <property type="project" value="UniProtKB-KW"/>
</dbReference>
<dbReference type="InterPro" id="IPR021109">
    <property type="entry name" value="Peptidase_aspartic_dom_sf"/>
</dbReference>
<name>A0A6V7QD97_ANACO</name>
<accession>A0A6V7QD97</accession>
<keyword evidence="5" id="KW-0325">Glycoprotein</keyword>
<feature type="domain" description="Peptidase A1" evidence="7">
    <location>
        <begin position="81"/>
        <end position="422"/>
    </location>
</feature>
<dbReference type="GO" id="GO:0005576">
    <property type="term" value="C:extracellular region"/>
    <property type="evidence" value="ECO:0007669"/>
    <property type="project" value="TreeGrafter"/>
</dbReference>
<proteinExistence type="inferred from homology"/>
<dbReference type="Gene3D" id="2.40.70.10">
    <property type="entry name" value="Acid Proteases"/>
    <property type="match status" value="2"/>
</dbReference>
<dbReference type="EMBL" id="LR862135">
    <property type="protein sequence ID" value="CAD1841113.1"/>
    <property type="molecule type" value="Genomic_DNA"/>
</dbReference>
<feature type="chain" id="PRO_5027578781" description="Peptidase A1 domain-containing protein" evidence="6">
    <location>
        <begin position="22"/>
        <end position="426"/>
    </location>
</feature>
<feature type="signal peptide" evidence="6">
    <location>
        <begin position="1"/>
        <end position="21"/>
    </location>
</feature>
<dbReference type="PROSITE" id="PS51767">
    <property type="entry name" value="PEPTIDASE_A1"/>
    <property type="match status" value="1"/>
</dbReference>
<keyword evidence="2" id="KW-0645">Protease</keyword>
<reference evidence="8" key="1">
    <citation type="submission" date="2020-07" db="EMBL/GenBank/DDBJ databases">
        <authorList>
            <person name="Lin J."/>
        </authorList>
    </citation>
    <scope>NUCLEOTIDE SEQUENCE</scope>
</reference>
<dbReference type="CDD" id="cd05476">
    <property type="entry name" value="pepsin_A_like_plant"/>
    <property type="match status" value="1"/>
</dbReference>
<evidence type="ECO:0000256" key="6">
    <source>
        <dbReference type="SAM" id="SignalP"/>
    </source>
</evidence>
<evidence type="ECO:0000256" key="4">
    <source>
        <dbReference type="ARBA" id="ARBA00022801"/>
    </source>
</evidence>
<dbReference type="InterPro" id="IPR034161">
    <property type="entry name" value="Pepsin-like_plant"/>
</dbReference>